<dbReference type="EMBL" id="SNRW01042307">
    <property type="protein sequence ID" value="KAA6332917.1"/>
    <property type="molecule type" value="Genomic_DNA"/>
</dbReference>
<comment type="caution">
    <text evidence="2">The sequence shown here is derived from an EMBL/GenBank/DDBJ whole genome shotgun (WGS) entry which is preliminary data.</text>
</comment>
<sequence length="117" mass="12991">NVTDALEGIHSRQGQEEEENTWPMTSTHQLYADNKRLKVKQGVEGALSSTNKKQSGFGNTQKSAIKRSNAEYGFAIQSKALTSEVEAAFVGEFPVFLLAFNSQNEKGRLDLMVKMIH</sequence>
<feature type="region of interest" description="Disordered" evidence="1">
    <location>
        <begin position="1"/>
        <end position="22"/>
    </location>
</feature>
<reference evidence="2 3" key="1">
    <citation type="submission" date="2019-03" db="EMBL/GenBank/DDBJ databases">
        <title>Single cell metagenomics reveals metabolic interactions within the superorganism composed of flagellate Streblomastix strix and complex community of Bacteroidetes bacteria on its surface.</title>
        <authorList>
            <person name="Treitli S.C."/>
            <person name="Kolisko M."/>
            <person name="Husnik F."/>
            <person name="Keeling P."/>
            <person name="Hampl V."/>
        </authorList>
    </citation>
    <scope>NUCLEOTIDE SEQUENCE [LARGE SCALE GENOMIC DNA]</scope>
    <source>
        <strain evidence="2">ST1C</strain>
    </source>
</reference>
<evidence type="ECO:0000313" key="3">
    <source>
        <dbReference type="Proteomes" id="UP000324800"/>
    </source>
</evidence>
<feature type="non-terminal residue" evidence="2">
    <location>
        <position position="1"/>
    </location>
</feature>
<dbReference type="AlphaFoldDB" id="A0A5J4RFW7"/>
<evidence type="ECO:0000313" key="2">
    <source>
        <dbReference type="EMBL" id="KAA6332917.1"/>
    </source>
</evidence>
<name>A0A5J4RFW7_9EUKA</name>
<accession>A0A5J4RFW7</accession>
<gene>
    <name evidence="2" type="ORF">EZS28_053227</name>
</gene>
<organism evidence="2 3">
    <name type="scientific">Streblomastix strix</name>
    <dbReference type="NCBI Taxonomy" id="222440"/>
    <lineage>
        <taxon>Eukaryota</taxon>
        <taxon>Metamonada</taxon>
        <taxon>Preaxostyla</taxon>
        <taxon>Oxymonadida</taxon>
        <taxon>Streblomastigidae</taxon>
        <taxon>Streblomastix</taxon>
    </lineage>
</organism>
<evidence type="ECO:0000256" key="1">
    <source>
        <dbReference type="SAM" id="MobiDB-lite"/>
    </source>
</evidence>
<proteinExistence type="predicted"/>
<protein>
    <submittedName>
        <fullName evidence="2">Uncharacterized protein</fullName>
    </submittedName>
</protein>
<dbReference type="Proteomes" id="UP000324800">
    <property type="component" value="Unassembled WGS sequence"/>
</dbReference>